<keyword evidence="6" id="KW-1185">Reference proteome</keyword>
<dbReference type="PANTHER" id="PTHR30408:SF12">
    <property type="entry name" value="TYPE I RESTRICTION ENZYME MJAVIII SPECIFICITY SUBUNIT"/>
    <property type="match status" value="1"/>
</dbReference>
<evidence type="ECO:0000313" key="5">
    <source>
        <dbReference type="EMBL" id="OUP58066.1"/>
    </source>
</evidence>
<dbReference type="EMBL" id="NFKM01000018">
    <property type="protein sequence ID" value="OUP58066.1"/>
    <property type="molecule type" value="Genomic_DNA"/>
</dbReference>
<organism evidence="5 6">
    <name type="scientific">Faecalitalea cylindroides</name>
    <dbReference type="NCBI Taxonomy" id="39483"/>
    <lineage>
        <taxon>Bacteria</taxon>
        <taxon>Bacillati</taxon>
        <taxon>Bacillota</taxon>
        <taxon>Erysipelotrichia</taxon>
        <taxon>Erysipelotrichales</taxon>
        <taxon>Erysipelotrichaceae</taxon>
        <taxon>Faecalitalea</taxon>
    </lineage>
</organism>
<evidence type="ECO:0000313" key="6">
    <source>
        <dbReference type="Proteomes" id="UP000195447"/>
    </source>
</evidence>
<dbReference type="Proteomes" id="UP000195447">
    <property type="component" value="Unassembled WGS sequence"/>
</dbReference>
<name>A0A1Y4LN00_9FIRM</name>
<dbReference type="AlphaFoldDB" id="A0A1Y4LN00"/>
<dbReference type="InterPro" id="IPR044946">
    <property type="entry name" value="Restrct_endonuc_typeI_TRD_sf"/>
</dbReference>
<dbReference type="PANTHER" id="PTHR30408">
    <property type="entry name" value="TYPE-1 RESTRICTION ENZYME ECOKI SPECIFICITY PROTEIN"/>
    <property type="match status" value="1"/>
</dbReference>
<dbReference type="Pfam" id="PF01420">
    <property type="entry name" value="Methylase_S"/>
    <property type="match status" value="2"/>
</dbReference>
<dbReference type="Gene3D" id="3.90.220.20">
    <property type="entry name" value="DNA methylase specificity domains"/>
    <property type="match status" value="2"/>
</dbReference>
<dbReference type="CDD" id="cd17246">
    <property type="entry name" value="RMtype1_S_SonII-TRD2-CR2_like"/>
    <property type="match status" value="1"/>
</dbReference>
<evidence type="ECO:0000256" key="1">
    <source>
        <dbReference type="ARBA" id="ARBA00010923"/>
    </source>
</evidence>
<dbReference type="InterPro" id="IPR000055">
    <property type="entry name" value="Restrct_endonuc_typeI_TRD"/>
</dbReference>
<comment type="similarity">
    <text evidence="1">Belongs to the type-I restriction system S methylase family.</text>
</comment>
<keyword evidence="3" id="KW-0238">DNA-binding</keyword>
<keyword evidence="2" id="KW-0680">Restriction system</keyword>
<evidence type="ECO:0000256" key="2">
    <source>
        <dbReference type="ARBA" id="ARBA00022747"/>
    </source>
</evidence>
<feature type="domain" description="Type I restriction modification DNA specificity" evidence="4">
    <location>
        <begin position="2"/>
        <end position="153"/>
    </location>
</feature>
<gene>
    <name evidence="5" type="ORF">B5F14_08395</name>
</gene>
<evidence type="ECO:0000259" key="4">
    <source>
        <dbReference type="Pfam" id="PF01420"/>
    </source>
</evidence>
<reference evidence="6" key="1">
    <citation type="submission" date="2017-04" db="EMBL/GenBank/DDBJ databases">
        <title>Function of individual gut microbiota members based on whole genome sequencing of pure cultures obtained from chicken caecum.</title>
        <authorList>
            <person name="Medvecky M."/>
            <person name="Cejkova D."/>
            <person name="Polansky O."/>
            <person name="Karasova D."/>
            <person name="Kubasova T."/>
            <person name="Cizek A."/>
            <person name="Rychlik I."/>
        </authorList>
    </citation>
    <scope>NUCLEOTIDE SEQUENCE [LARGE SCALE GENOMIC DNA]</scope>
    <source>
        <strain evidence="6">An178</strain>
    </source>
</reference>
<sequence>MKIKVGEITKIKTGKLDANAASADGEYPFFTCSKDPLKIDTYSYDCECVLVAGNGDLNVKYYNGKFDAYQRTYIIENNSNGLLYMPYLYYFLEGYIEELRKQSIGGVIKYIKIGNLTEASIELPPIEEQKYIVHLMNISSELIELRKKTIDKLNWLIKARFVEMFGNVPEEERVTIAEICKIITDGTHQPPKFTNTGIPFLFVSNIITNEICYDAEKFISEETYTELIKRTPIEIGDILLSTVGSYGHPAIVKTDRRFCFQRHIAYLKPKSDMVNSEYLRGAILSDNVQRQIDERVKGIAQKTLNLAEIRKIRLPLPPLKLQEQFADFVKQVDKSKLAVQKSLEKTQQLFDSLMQEYFG</sequence>
<proteinExistence type="inferred from homology"/>
<comment type="caution">
    <text evidence="5">The sequence shown here is derived from an EMBL/GenBank/DDBJ whole genome shotgun (WGS) entry which is preliminary data.</text>
</comment>
<dbReference type="InterPro" id="IPR052021">
    <property type="entry name" value="Type-I_RS_S_subunit"/>
</dbReference>
<feature type="domain" description="Type I restriction modification DNA specificity" evidence="4">
    <location>
        <begin position="172"/>
        <end position="341"/>
    </location>
</feature>
<dbReference type="SUPFAM" id="SSF116734">
    <property type="entry name" value="DNA methylase specificity domain"/>
    <property type="match status" value="2"/>
</dbReference>
<evidence type="ECO:0000256" key="3">
    <source>
        <dbReference type="ARBA" id="ARBA00023125"/>
    </source>
</evidence>
<accession>A0A1Y4LN00</accession>
<protein>
    <recommendedName>
        <fullName evidence="4">Type I restriction modification DNA specificity domain-containing protein</fullName>
    </recommendedName>
</protein>
<dbReference type="GO" id="GO:0009307">
    <property type="term" value="P:DNA restriction-modification system"/>
    <property type="evidence" value="ECO:0007669"/>
    <property type="project" value="UniProtKB-KW"/>
</dbReference>
<dbReference type="RefSeq" id="WP_087158986.1">
    <property type="nucleotide sequence ID" value="NZ_NFKM01000018.1"/>
</dbReference>
<dbReference type="GO" id="GO:0003677">
    <property type="term" value="F:DNA binding"/>
    <property type="evidence" value="ECO:0007669"/>
    <property type="project" value="UniProtKB-KW"/>
</dbReference>